<dbReference type="SMART" id="SM00671">
    <property type="entry name" value="SEL1"/>
    <property type="match status" value="10"/>
</dbReference>
<feature type="compositionally biased region" description="Basic and acidic residues" evidence="2">
    <location>
        <begin position="27"/>
        <end position="111"/>
    </location>
</feature>
<protein>
    <recommendedName>
        <fullName evidence="7">Sel1 repeat family protein</fullName>
    </recommendedName>
</protein>
<dbReference type="GO" id="GO:0005789">
    <property type="term" value="C:endoplasmic reticulum membrane"/>
    <property type="evidence" value="ECO:0007669"/>
    <property type="project" value="TreeGrafter"/>
</dbReference>
<evidence type="ECO:0000256" key="4">
    <source>
        <dbReference type="SAM" id="SignalP"/>
    </source>
</evidence>
<dbReference type="Gene3D" id="1.25.40.10">
    <property type="entry name" value="Tetratricopeptide repeat domain"/>
    <property type="match status" value="4"/>
</dbReference>
<sequence>MRRHLLLVLLIICCFLLINAKTKDNAISDENDSKTQTKTKSESKVMDTEDGASDRPLKRVKRIDDSADDSVVQKRTAEDDNKPARSSDDSIGDRVMKGTEESTRERRKTSSEDEPTDSNSDEIKAEESDEEQEVTGDEDEPVVGEREERVLTEKERLAVQLYESAVALLNTSRSDRQKAYDLMAESAKLDDEKAMEWVAKQHLFGDLLPIDLSVAKDYFQRLSLRGNANAQLFLGVMHSMGLGVTPSQSKALVYFTFAATSGNTFARMALAFRHWSGISVMSSCESALNYYRKVAKRVEQDVSFSGGTVIQRVRLLDELENPGSFSGVLDDDLIQYYQFLADKGDIQAQVGLGQLHYQGGRGVDQDHSRALTYFTQAAEAGNANAMAFLGKMHLEGSHVVPQSNETAFKYFSMAAEKGNPVGQSGLGLMYLQGKGVDKDYHKAFKYFSQAATQGWVDGQLQLGLMYLKGYGVTRDYRTAIKYFTMASQSGHVLGFYNLAQMHASGTGTLRSCNTAVELFKSVAERGHWGATLMQAHTDYKEGRVAQSYIKYALMAELGYEVAQSNAAFILDRNELPELFDKSETHTRALMYWSRSAAQGYSVARVKLGDYHYYGFGTRVDYEMAAAQYRMASDAQHNAQALFNLGYMHELGLGLKRDIHLAKRYYDLAAETSLDAQVPVALARLKLGLVYGLESLHEYDVNEVLDGLNVQKVLGPDWDLYVMTALAMLLGLVIYFRRLPQP</sequence>
<gene>
    <name evidence="5" type="ORF">ONB1V03_LOCUS2344</name>
</gene>
<name>A0A7R9LE71_9ACAR</name>
<keyword evidence="3" id="KW-1133">Transmembrane helix</keyword>
<proteinExistence type="inferred from homology"/>
<evidence type="ECO:0008006" key="7">
    <source>
        <dbReference type="Google" id="ProtNLM"/>
    </source>
</evidence>
<evidence type="ECO:0000256" key="1">
    <source>
        <dbReference type="ARBA" id="ARBA00038101"/>
    </source>
</evidence>
<dbReference type="EMBL" id="CAJPVJ010000525">
    <property type="protein sequence ID" value="CAG2162754.1"/>
    <property type="molecule type" value="Genomic_DNA"/>
</dbReference>
<dbReference type="InterPro" id="IPR011990">
    <property type="entry name" value="TPR-like_helical_dom_sf"/>
</dbReference>
<keyword evidence="3" id="KW-0812">Transmembrane</keyword>
<dbReference type="InterPro" id="IPR006597">
    <property type="entry name" value="Sel1-like"/>
</dbReference>
<keyword evidence="3" id="KW-0472">Membrane</keyword>
<keyword evidence="6" id="KW-1185">Reference proteome</keyword>
<dbReference type="Proteomes" id="UP000728032">
    <property type="component" value="Unassembled WGS sequence"/>
</dbReference>
<dbReference type="Pfam" id="PF08238">
    <property type="entry name" value="Sel1"/>
    <property type="match status" value="11"/>
</dbReference>
<evidence type="ECO:0000256" key="2">
    <source>
        <dbReference type="SAM" id="MobiDB-lite"/>
    </source>
</evidence>
<evidence type="ECO:0000313" key="6">
    <source>
        <dbReference type="Proteomes" id="UP000728032"/>
    </source>
</evidence>
<dbReference type="OrthoDB" id="27934at2759"/>
<feature type="region of interest" description="Disordered" evidence="2">
    <location>
        <begin position="27"/>
        <end position="150"/>
    </location>
</feature>
<feature type="signal peptide" evidence="4">
    <location>
        <begin position="1"/>
        <end position="20"/>
    </location>
</feature>
<reference evidence="5" key="1">
    <citation type="submission" date="2020-11" db="EMBL/GenBank/DDBJ databases">
        <authorList>
            <person name="Tran Van P."/>
        </authorList>
    </citation>
    <scope>NUCLEOTIDE SEQUENCE</scope>
</reference>
<feature type="transmembrane region" description="Helical" evidence="3">
    <location>
        <begin position="717"/>
        <end position="735"/>
    </location>
</feature>
<dbReference type="SUPFAM" id="SSF81901">
    <property type="entry name" value="HCP-like"/>
    <property type="match status" value="3"/>
</dbReference>
<organism evidence="5">
    <name type="scientific">Oppiella nova</name>
    <dbReference type="NCBI Taxonomy" id="334625"/>
    <lineage>
        <taxon>Eukaryota</taxon>
        <taxon>Metazoa</taxon>
        <taxon>Ecdysozoa</taxon>
        <taxon>Arthropoda</taxon>
        <taxon>Chelicerata</taxon>
        <taxon>Arachnida</taxon>
        <taxon>Acari</taxon>
        <taxon>Acariformes</taxon>
        <taxon>Sarcoptiformes</taxon>
        <taxon>Oribatida</taxon>
        <taxon>Brachypylina</taxon>
        <taxon>Oppioidea</taxon>
        <taxon>Oppiidae</taxon>
        <taxon>Oppiella</taxon>
    </lineage>
</organism>
<dbReference type="PANTHER" id="PTHR11102">
    <property type="entry name" value="SEL-1-LIKE PROTEIN"/>
    <property type="match status" value="1"/>
</dbReference>
<keyword evidence="4" id="KW-0732">Signal</keyword>
<dbReference type="InterPro" id="IPR050767">
    <property type="entry name" value="Sel1_AlgK"/>
</dbReference>
<evidence type="ECO:0000313" key="5">
    <source>
        <dbReference type="EMBL" id="CAD7640027.1"/>
    </source>
</evidence>
<comment type="similarity">
    <text evidence="1">Belongs to the sel-1 family.</text>
</comment>
<dbReference type="EMBL" id="OC915350">
    <property type="protein sequence ID" value="CAD7640027.1"/>
    <property type="molecule type" value="Genomic_DNA"/>
</dbReference>
<dbReference type="PANTHER" id="PTHR11102:SF147">
    <property type="entry name" value="SEL1L ADAPTOR SUBUNIT OF ERAD E3 UBIQUITIN LIGASE"/>
    <property type="match status" value="1"/>
</dbReference>
<evidence type="ECO:0000256" key="3">
    <source>
        <dbReference type="SAM" id="Phobius"/>
    </source>
</evidence>
<feature type="chain" id="PRO_5036403484" description="Sel1 repeat family protein" evidence="4">
    <location>
        <begin position="21"/>
        <end position="741"/>
    </location>
</feature>
<feature type="compositionally biased region" description="Acidic residues" evidence="2">
    <location>
        <begin position="127"/>
        <end position="142"/>
    </location>
</feature>
<dbReference type="AlphaFoldDB" id="A0A7R9LE71"/>
<accession>A0A7R9LE71</accession>
<dbReference type="GO" id="GO:0036503">
    <property type="term" value="P:ERAD pathway"/>
    <property type="evidence" value="ECO:0007669"/>
    <property type="project" value="TreeGrafter"/>
</dbReference>